<evidence type="ECO:0000313" key="3">
    <source>
        <dbReference type="Proteomes" id="UP000075476"/>
    </source>
</evidence>
<protein>
    <recommendedName>
        <fullName evidence="1">tRNAHis guanylyltransferase catalytic domain-containing protein</fullName>
    </recommendedName>
</protein>
<dbReference type="InterPro" id="IPR038469">
    <property type="entry name" value="tRNAHis_GuaTrfase_Thg1_sf"/>
</dbReference>
<dbReference type="Proteomes" id="UP000075476">
    <property type="component" value="Unassembled WGS sequence"/>
</dbReference>
<comment type="caution">
    <text evidence="2">The sequence shown here is derived from an EMBL/GenBank/DDBJ whole genome shotgun (WGS) entry which is preliminary data.</text>
</comment>
<name>A0A9X0MJK6_BACCE</name>
<evidence type="ECO:0000259" key="1">
    <source>
        <dbReference type="Pfam" id="PF04446"/>
    </source>
</evidence>
<dbReference type="Pfam" id="PF04446">
    <property type="entry name" value="Thg1"/>
    <property type="match status" value="1"/>
</dbReference>
<dbReference type="AlphaFoldDB" id="A0A9X0MJK6"/>
<dbReference type="GO" id="GO:0008193">
    <property type="term" value="F:tRNA guanylyltransferase activity"/>
    <property type="evidence" value="ECO:0007669"/>
    <property type="project" value="InterPro"/>
</dbReference>
<dbReference type="Gene3D" id="3.30.70.3000">
    <property type="match status" value="1"/>
</dbReference>
<dbReference type="PANTHER" id="PTHR12729">
    <property type="entry name" value="TRNA(HIS) GUANYLYLTRANSFERASE-RELATED"/>
    <property type="match status" value="1"/>
</dbReference>
<gene>
    <name evidence="2" type="ORF">AT268_31175</name>
</gene>
<sequence>MSSNKLGARMKEYENKTKLTKRSPVIIRIDGTHFHTYTKNMKKPFDEVLAKAFWETAKYLAQNIMGCKMVYHQSDEISLLLTNYEKVTTQSWFGNDLQKMVSVSASMATAKFNEIMFPITGTLAFFDSRAFVLPKEEVTNYFLWRQQDATKNSIAMVAQANFKHKELQGYNGSQLQEKLFTEKNINWNNLPIWQKRGVCITKQSYLKGTATRTKWDVDFNTPQFSKDRDYIEQHVFSEFEMISRKVELNLPKEQLQSLLSEYYDSKILIPSCRNISEKERVENSHYHELWSITETIFDAFKEHSIQTLSDFAVVLRYVFIQTFGDTVEINLDIYMDVAKNLIKKSKHYDSIVA</sequence>
<reference evidence="2 3" key="1">
    <citation type="submission" date="2015-12" db="EMBL/GenBank/DDBJ databases">
        <title>Bacillus cereus Group isolate.</title>
        <authorList>
            <person name="Kovac J."/>
        </authorList>
    </citation>
    <scope>NUCLEOTIDE SEQUENCE [LARGE SCALE GENOMIC DNA]</scope>
    <source>
        <strain evidence="2 3">FSL K6-0073</strain>
    </source>
</reference>
<dbReference type="PANTHER" id="PTHR12729:SF1">
    <property type="entry name" value="TRNAHIS GUANYLYLTRANSFERASE CATALYTIC DOMAIN-CONTAINING PROTEIN"/>
    <property type="match status" value="1"/>
</dbReference>
<dbReference type="GO" id="GO:0000287">
    <property type="term" value="F:magnesium ion binding"/>
    <property type="evidence" value="ECO:0007669"/>
    <property type="project" value="InterPro"/>
</dbReference>
<dbReference type="GO" id="GO:0006400">
    <property type="term" value="P:tRNA modification"/>
    <property type="evidence" value="ECO:0007669"/>
    <property type="project" value="InterPro"/>
</dbReference>
<dbReference type="EMBL" id="LOMO01000001">
    <property type="protein sequence ID" value="KXY51007.1"/>
    <property type="molecule type" value="Genomic_DNA"/>
</dbReference>
<accession>A0A9X0MJK6</accession>
<proteinExistence type="predicted"/>
<feature type="domain" description="tRNAHis guanylyltransferase catalytic" evidence="1">
    <location>
        <begin position="8"/>
        <end position="134"/>
    </location>
</feature>
<organism evidence="2 3">
    <name type="scientific">Bacillus cereus</name>
    <dbReference type="NCBI Taxonomy" id="1396"/>
    <lineage>
        <taxon>Bacteria</taxon>
        <taxon>Bacillati</taxon>
        <taxon>Bacillota</taxon>
        <taxon>Bacilli</taxon>
        <taxon>Bacillales</taxon>
        <taxon>Bacillaceae</taxon>
        <taxon>Bacillus</taxon>
        <taxon>Bacillus cereus group</taxon>
    </lineage>
</organism>
<dbReference type="InterPro" id="IPR007537">
    <property type="entry name" value="tRNAHis_GuaTrfase_Thg1"/>
</dbReference>
<dbReference type="InterPro" id="IPR024956">
    <property type="entry name" value="tRNAHis_GuaTrfase_cat"/>
</dbReference>
<evidence type="ECO:0000313" key="2">
    <source>
        <dbReference type="EMBL" id="KXY51007.1"/>
    </source>
</evidence>